<evidence type="ECO:0000313" key="3">
    <source>
        <dbReference type="Proteomes" id="UP001324287"/>
    </source>
</evidence>
<protein>
    <submittedName>
        <fullName evidence="2">Uncharacterized protein</fullName>
    </submittedName>
</protein>
<reference evidence="2 3" key="1">
    <citation type="submission" date="2023-12" db="EMBL/GenBank/DDBJ databases">
        <title>Blastococcus brunescens sp. nov., an actonobacterium isolated from sandstone collected in sahara desert.</title>
        <authorList>
            <person name="Gtari M."/>
            <person name="Ghodhbane F."/>
        </authorList>
    </citation>
    <scope>NUCLEOTIDE SEQUENCE [LARGE SCALE GENOMIC DNA]</scope>
    <source>
        <strain evidence="2 3">BMG 8361</strain>
    </source>
</reference>
<dbReference type="RefSeq" id="WP_324274578.1">
    <property type="nucleotide sequence ID" value="NZ_CP141261.1"/>
</dbReference>
<feature type="region of interest" description="Disordered" evidence="1">
    <location>
        <begin position="78"/>
        <end position="111"/>
    </location>
</feature>
<sequence>MTTDLAATAHQPAGASALALRPARTLVRWGVRHGLPAVFLRRGARRGDPVGRLLRDPAVRDEPYGLYEQIRALGPVSPGSIGLVTPRTRSPRRSCAPTASASDGTGRRRHG</sequence>
<accession>A0ABZ1AYN0</accession>
<name>A0ABZ1AYN0_9ACTN</name>
<keyword evidence="3" id="KW-1185">Reference proteome</keyword>
<dbReference type="EMBL" id="CP141261">
    <property type="protein sequence ID" value="WRL63242.1"/>
    <property type="molecule type" value="Genomic_DNA"/>
</dbReference>
<dbReference type="Proteomes" id="UP001324287">
    <property type="component" value="Chromosome"/>
</dbReference>
<evidence type="ECO:0000313" key="2">
    <source>
        <dbReference type="EMBL" id="WRL63242.1"/>
    </source>
</evidence>
<evidence type="ECO:0000256" key="1">
    <source>
        <dbReference type="SAM" id="MobiDB-lite"/>
    </source>
</evidence>
<proteinExistence type="predicted"/>
<organism evidence="2 3">
    <name type="scientific">Blastococcus brunescens</name>
    <dbReference type="NCBI Taxonomy" id="1564165"/>
    <lineage>
        <taxon>Bacteria</taxon>
        <taxon>Bacillati</taxon>
        <taxon>Actinomycetota</taxon>
        <taxon>Actinomycetes</taxon>
        <taxon>Geodermatophilales</taxon>
        <taxon>Geodermatophilaceae</taxon>
        <taxon>Blastococcus</taxon>
    </lineage>
</organism>
<gene>
    <name evidence="2" type="ORF">U6N30_26285</name>
</gene>